<feature type="signal peptide" evidence="1">
    <location>
        <begin position="1"/>
        <end position="25"/>
    </location>
</feature>
<dbReference type="EMBL" id="JBHLTG010000002">
    <property type="protein sequence ID" value="MFC0678306.1"/>
    <property type="molecule type" value="Genomic_DNA"/>
</dbReference>
<comment type="caution">
    <text evidence="2">The sequence shown here is derived from an EMBL/GenBank/DDBJ whole genome shotgun (WGS) entry which is preliminary data.</text>
</comment>
<protein>
    <recommendedName>
        <fullName evidence="4">Lipoprotein</fullName>
    </recommendedName>
</protein>
<feature type="chain" id="PRO_5046398079" description="Lipoprotein" evidence="1">
    <location>
        <begin position="26"/>
        <end position="139"/>
    </location>
</feature>
<dbReference type="RefSeq" id="WP_386668037.1">
    <property type="nucleotide sequence ID" value="NZ_JBHLTG010000002.1"/>
</dbReference>
<name>A0ABV6RMU8_9GAMM</name>
<evidence type="ECO:0000313" key="2">
    <source>
        <dbReference type="EMBL" id="MFC0678306.1"/>
    </source>
</evidence>
<keyword evidence="1" id="KW-0732">Signal</keyword>
<reference evidence="2 3" key="1">
    <citation type="submission" date="2024-09" db="EMBL/GenBank/DDBJ databases">
        <authorList>
            <person name="Sun Q."/>
            <person name="Mori K."/>
        </authorList>
    </citation>
    <scope>NUCLEOTIDE SEQUENCE [LARGE SCALE GENOMIC DNA]</scope>
    <source>
        <strain evidence="2 3">KCTC 23076</strain>
    </source>
</reference>
<keyword evidence="3" id="KW-1185">Reference proteome</keyword>
<organism evidence="2 3">
    <name type="scientific">Lysobacter korlensis</name>
    <dbReference type="NCBI Taxonomy" id="553636"/>
    <lineage>
        <taxon>Bacteria</taxon>
        <taxon>Pseudomonadati</taxon>
        <taxon>Pseudomonadota</taxon>
        <taxon>Gammaproteobacteria</taxon>
        <taxon>Lysobacterales</taxon>
        <taxon>Lysobacteraceae</taxon>
        <taxon>Lysobacter</taxon>
    </lineage>
</organism>
<evidence type="ECO:0008006" key="4">
    <source>
        <dbReference type="Google" id="ProtNLM"/>
    </source>
</evidence>
<dbReference type="PROSITE" id="PS51257">
    <property type="entry name" value="PROKAR_LIPOPROTEIN"/>
    <property type="match status" value="1"/>
</dbReference>
<evidence type="ECO:0000256" key="1">
    <source>
        <dbReference type="SAM" id="SignalP"/>
    </source>
</evidence>
<dbReference type="Proteomes" id="UP001589896">
    <property type="component" value="Unassembled WGS sequence"/>
</dbReference>
<proteinExistence type="predicted"/>
<accession>A0ABV6RMU8</accession>
<gene>
    <name evidence="2" type="ORF">ACFFGH_10685</name>
</gene>
<evidence type="ECO:0000313" key="3">
    <source>
        <dbReference type="Proteomes" id="UP001589896"/>
    </source>
</evidence>
<sequence length="139" mass="15187">MNRLGVATVLPIAAVVALLMSGCAADRGEPDRRETFRVTEGECTASWWLERLVEDVPAEAEAVARDALMNAVVTDEATAEWQVIIEDSDSSDAEIRQDRLEDQAHIEVVREQVRVALDAAGYPDAPTRVIEVYSALSCS</sequence>